<dbReference type="GO" id="GO:2000403">
    <property type="term" value="P:positive regulation of lymphocyte migration"/>
    <property type="evidence" value="ECO:0007669"/>
    <property type="project" value="InterPro"/>
</dbReference>
<dbReference type="InterPro" id="IPR037413">
    <property type="entry name" value="MADCAM1"/>
</dbReference>
<dbReference type="OrthoDB" id="9907246at2759"/>
<feature type="region of interest" description="Disordered" evidence="1">
    <location>
        <begin position="234"/>
        <end position="259"/>
    </location>
</feature>
<evidence type="ECO:0000259" key="2">
    <source>
        <dbReference type="SMART" id="SM00409"/>
    </source>
</evidence>
<dbReference type="PANTHER" id="PTHR14162">
    <property type="entry name" value="MUCOSAL ADDRESSIN CELL ADHESION MOLECULE-1"/>
    <property type="match status" value="1"/>
</dbReference>
<reference evidence="3" key="1">
    <citation type="submission" date="2025-08" db="UniProtKB">
        <authorList>
            <consortium name="Ensembl"/>
        </authorList>
    </citation>
    <scope>IDENTIFICATION</scope>
</reference>
<dbReference type="InterPro" id="IPR003599">
    <property type="entry name" value="Ig_sub"/>
</dbReference>
<dbReference type="AlphaFoldDB" id="A0A8C5UEZ6"/>
<sequence length="368" mass="38550">GLRASLLVMTPQEPVVPFGGSTELNCSLACAGGKVEWRGLDTALGTISSFPTHSILHIRDATVATEGMKICQGSCHGQHYQKTVALKVYGKRSPAHHCLPAYPHFCAIPGFPIPVSISVCSCSLCSGHGGGWAAARSPVTKATPGPWPPQHLAQARVSLHVMPPQHRNLTLAPPWIWLLSPNPPPRGTLCPGTSSHTIPQPPPRGQGHLWGQCPPAACRSGHCHPPGCGAGPCASSAGHSAPGTPRWAGSGPPQPSHSTRRSLWAAALRCGWTGLSPGTRAATCASCSATAPRWSAWRWWSRMVSGGGGLHRLVLFCEPLVHAAVGAGGILSPLSVFSRTDNSLCLQIPSAQALPSLWGQRAHFWGSS</sequence>
<proteinExistence type="predicted"/>
<evidence type="ECO:0000313" key="3">
    <source>
        <dbReference type="Ensembl" id="ENSMCSP00000020784.1"/>
    </source>
</evidence>
<dbReference type="GO" id="GO:0050901">
    <property type="term" value="P:leukocyte tethering or rolling"/>
    <property type="evidence" value="ECO:0007669"/>
    <property type="project" value="TreeGrafter"/>
</dbReference>
<evidence type="ECO:0000256" key="1">
    <source>
        <dbReference type="SAM" id="MobiDB-lite"/>
    </source>
</evidence>
<dbReference type="InterPro" id="IPR013768">
    <property type="entry name" value="ICAM_N"/>
</dbReference>
<dbReference type="Gene3D" id="2.60.40.10">
    <property type="entry name" value="Immunoglobulins"/>
    <property type="match status" value="1"/>
</dbReference>
<dbReference type="Ensembl" id="ENSMCST00000021309.1">
    <property type="protein sequence ID" value="ENSMCSP00000020784.1"/>
    <property type="gene ID" value="ENSMCSG00000014574.1"/>
</dbReference>
<dbReference type="GO" id="GO:0016020">
    <property type="term" value="C:membrane"/>
    <property type="evidence" value="ECO:0007669"/>
    <property type="project" value="InterPro"/>
</dbReference>
<dbReference type="Pfam" id="PF03921">
    <property type="entry name" value="ICAM_N"/>
    <property type="match status" value="1"/>
</dbReference>
<dbReference type="InterPro" id="IPR036179">
    <property type="entry name" value="Ig-like_dom_sf"/>
</dbReference>
<dbReference type="PANTHER" id="PTHR14162:SF1">
    <property type="entry name" value="MUCOSAL ADDRESSIN CELL ADHESION MOLECULE 1"/>
    <property type="match status" value="1"/>
</dbReference>
<organism evidence="3 4">
    <name type="scientific">Malurus cyaneus samueli</name>
    <dbReference type="NCBI Taxonomy" id="2593467"/>
    <lineage>
        <taxon>Eukaryota</taxon>
        <taxon>Metazoa</taxon>
        <taxon>Chordata</taxon>
        <taxon>Craniata</taxon>
        <taxon>Vertebrata</taxon>
        <taxon>Euteleostomi</taxon>
        <taxon>Archelosauria</taxon>
        <taxon>Archosauria</taxon>
        <taxon>Dinosauria</taxon>
        <taxon>Saurischia</taxon>
        <taxon>Theropoda</taxon>
        <taxon>Coelurosauria</taxon>
        <taxon>Aves</taxon>
        <taxon>Neognathae</taxon>
        <taxon>Neoaves</taxon>
        <taxon>Telluraves</taxon>
        <taxon>Australaves</taxon>
        <taxon>Passeriformes</taxon>
        <taxon>Meliphagoidea</taxon>
        <taxon>Maluridae</taxon>
        <taxon>Malurus</taxon>
    </lineage>
</organism>
<dbReference type="GO" id="GO:0098640">
    <property type="term" value="F:integrin binding involved in cell-matrix adhesion"/>
    <property type="evidence" value="ECO:0007669"/>
    <property type="project" value="InterPro"/>
</dbReference>
<protein>
    <recommendedName>
        <fullName evidence="2">Immunoglobulin domain-containing protein</fullName>
    </recommendedName>
</protein>
<dbReference type="SUPFAM" id="SSF48726">
    <property type="entry name" value="Immunoglobulin"/>
    <property type="match status" value="1"/>
</dbReference>
<dbReference type="Proteomes" id="UP000694560">
    <property type="component" value="Unplaced"/>
</dbReference>
<dbReference type="SMART" id="SM00409">
    <property type="entry name" value="IG"/>
    <property type="match status" value="1"/>
</dbReference>
<reference evidence="3" key="2">
    <citation type="submission" date="2025-09" db="UniProtKB">
        <authorList>
            <consortium name="Ensembl"/>
        </authorList>
    </citation>
    <scope>IDENTIFICATION</scope>
</reference>
<accession>A0A8C5UEZ6</accession>
<feature type="domain" description="Immunoglobulin" evidence="2">
    <location>
        <begin position="11"/>
        <end position="89"/>
    </location>
</feature>
<feature type="compositionally biased region" description="Low complexity" evidence="1">
    <location>
        <begin position="234"/>
        <end position="243"/>
    </location>
</feature>
<name>A0A8C5UEZ6_9PASS</name>
<dbReference type="InterPro" id="IPR013783">
    <property type="entry name" value="Ig-like_fold"/>
</dbReference>
<dbReference type="GO" id="GO:0007229">
    <property type="term" value="P:integrin-mediated signaling pathway"/>
    <property type="evidence" value="ECO:0007669"/>
    <property type="project" value="InterPro"/>
</dbReference>
<evidence type="ECO:0000313" key="4">
    <source>
        <dbReference type="Proteomes" id="UP000694560"/>
    </source>
</evidence>
<keyword evidence="4" id="KW-1185">Reference proteome</keyword>
<dbReference type="GO" id="GO:0034113">
    <property type="term" value="P:heterotypic cell-cell adhesion"/>
    <property type="evidence" value="ECO:0007669"/>
    <property type="project" value="TreeGrafter"/>
</dbReference>